<feature type="chain" id="PRO_5004555706" description="Killer toxin Kp4 domain-containing protein" evidence="1">
    <location>
        <begin position="20"/>
        <end position="143"/>
    </location>
</feature>
<reference evidence="2 3" key="1">
    <citation type="journal article" date="2012" name="Science">
        <title>The Paleozoic origin of enzymatic lignin decomposition reconstructed from 31 fungal genomes.</title>
        <authorList>
            <person name="Floudas D."/>
            <person name="Binder M."/>
            <person name="Riley R."/>
            <person name="Barry K."/>
            <person name="Blanchette R.A."/>
            <person name="Henrissat B."/>
            <person name="Martinez A.T."/>
            <person name="Otillar R."/>
            <person name="Spatafora J.W."/>
            <person name="Yadav J.S."/>
            <person name="Aerts A."/>
            <person name="Benoit I."/>
            <person name="Boyd A."/>
            <person name="Carlson A."/>
            <person name="Copeland A."/>
            <person name="Coutinho P.M."/>
            <person name="de Vries R.P."/>
            <person name="Ferreira P."/>
            <person name="Findley K."/>
            <person name="Foster B."/>
            <person name="Gaskell J."/>
            <person name="Glotzer D."/>
            <person name="Gorecki P."/>
            <person name="Heitman J."/>
            <person name="Hesse C."/>
            <person name="Hori C."/>
            <person name="Igarashi K."/>
            <person name="Jurgens J.A."/>
            <person name="Kallen N."/>
            <person name="Kersten P."/>
            <person name="Kohler A."/>
            <person name="Kuees U."/>
            <person name="Kumar T.K.A."/>
            <person name="Kuo A."/>
            <person name="LaButti K."/>
            <person name="Larrondo L.F."/>
            <person name="Lindquist E."/>
            <person name="Ling A."/>
            <person name="Lombard V."/>
            <person name="Lucas S."/>
            <person name="Lundell T."/>
            <person name="Martin R."/>
            <person name="McLaughlin D.J."/>
            <person name="Morgenstern I."/>
            <person name="Morin E."/>
            <person name="Murat C."/>
            <person name="Nagy L.G."/>
            <person name="Nolan M."/>
            <person name="Ohm R.A."/>
            <person name="Patyshakuliyeva A."/>
            <person name="Rokas A."/>
            <person name="Ruiz-Duenas F.J."/>
            <person name="Sabat G."/>
            <person name="Salamov A."/>
            <person name="Samejima M."/>
            <person name="Schmutz J."/>
            <person name="Slot J.C."/>
            <person name="St John F."/>
            <person name="Stenlid J."/>
            <person name="Sun H."/>
            <person name="Sun S."/>
            <person name="Syed K."/>
            <person name="Tsang A."/>
            <person name="Wiebenga A."/>
            <person name="Young D."/>
            <person name="Pisabarro A."/>
            <person name="Eastwood D.C."/>
            <person name="Martin F."/>
            <person name="Cullen D."/>
            <person name="Grigoriev I.V."/>
            <person name="Hibbett D.S."/>
        </authorList>
    </citation>
    <scope>NUCLEOTIDE SEQUENCE [LARGE SCALE GENOMIC DNA]</scope>
    <source>
        <strain evidence="2 3">ATCC 11539</strain>
    </source>
</reference>
<dbReference type="OrthoDB" id="2828670at2759"/>
<dbReference type="KEGG" id="gtr:GLOTRDRAFT_95321"/>
<proteinExistence type="predicted"/>
<evidence type="ECO:0000256" key="1">
    <source>
        <dbReference type="SAM" id="SignalP"/>
    </source>
</evidence>
<name>S7Q0B6_GLOTA</name>
<dbReference type="GeneID" id="19309707"/>
<evidence type="ECO:0000313" key="3">
    <source>
        <dbReference type="Proteomes" id="UP000030669"/>
    </source>
</evidence>
<keyword evidence="1" id="KW-0732">Signal</keyword>
<sequence>MKFFSAVSIAAAASTLASAATLPGLMKRQGNIDDRPTCGTTGDATLSDCQWLHDNWPDFPDWSPTCHYWGGSIQTAWRPACHGNCCVYVDWNGGLWADIQTAVGHLLGCGDKGKNTVNGVLQVVDSGRVCISNGDGCGDCFED</sequence>
<dbReference type="Proteomes" id="UP000030669">
    <property type="component" value="Unassembled WGS sequence"/>
</dbReference>
<accession>S7Q0B6</accession>
<dbReference type="HOGENOM" id="CLU_124009_0_0_1"/>
<keyword evidence="3" id="KW-1185">Reference proteome</keyword>
<protein>
    <recommendedName>
        <fullName evidence="4">Killer toxin Kp4 domain-containing protein</fullName>
    </recommendedName>
</protein>
<dbReference type="RefSeq" id="XP_007868616.1">
    <property type="nucleotide sequence ID" value="XM_007870425.1"/>
</dbReference>
<feature type="signal peptide" evidence="1">
    <location>
        <begin position="1"/>
        <end position="19"/>
    </location>
</feature>
<dbReference type="AlphaFoldDB" id="S7Q0B6"/>
<dbReference type="eggNOG" id="ENOG502STP9">
    <property type="taxonomic scope" value="Eukaryota"/>
</dbReference>
<gene>
    <name evidence="2" type="ORF">GLOTRDRAFT_95321</name>
</gene>
<organism evidence="2 3">
    <name type="scientific">Gloeophyllum trabeum (strain ATCC 11539 / FP-39264 / Madison 617)</name>
    <name type="common">Brown rot fungus</name>
    <dbReference type="NCBI Taxonomy" id="670483"/>
    <lineage>
        <taxon>Eukaryota</taxon>
        <taxon>Fungi</taxon>
        <taxon>Dikarya</taxon>
        <taxon>Basidiomycota</taxon>
        <taxon>Agaricomycotina</taxon>
        <taxon>Agaricomycetes</taxon>
        <taxon>Gloeophyllales</taxon>
        <taxon>Gloeophyllaceae</taxon>
        <taxon>Gloeophyllum</taxon>
    </lineage>
</organism>
<evidence type="ECO:0000313" key="2">
    <source>
        <dbReference type="EMBL" id="EPQ53361.1"/>
    </source>
</evidence>
<evidence type="ECO:0008006" key="4">
    <source>
        <dbReference type="Google" id="ProtNLM"/>
    </source>
</evidence>
<dbReference type="OMA" id="FNPICAP"/>
<dbReference type="EMBL" id="KB469306">
    <property type="protein sequence ID" value="EPQ53361.1"/>
    <property type="molecule type" value="Genomic_DNA"/>
</dbReference>